<sequence length="44" mass="5348">MISFSRHWRLENETRDGNRLKTGVLFRSDQLSRITDLDREWIQA</sequence>
<comment type="caution">
    <text evidence="1">The sequence shown here is derived from an EMBL/GenBank/DDBJ whole genome shotgun (WGS) entry which is preliminary data.</text>
</comment>
<proteinExistence type="predicted"/>
<dbReference type="RefSeq" id="WP_122911362.1">
    <property type="nucleotide sequence ID" value="NZ_CBCSBE010000065.1"/>
</dbReference>
<dbReference type="GO" id="GO:0004721">
    <property type="term" value="F:phosphoprotein phosphatase activity"/>
    <property type="evidence" value="ECO:0007669"/>
    <property type="project" value="InterPro"/>
</dbReference>
<dbReference type="InterPro" id="IPR026893">
    <property type="entry name" value="Tyr/Ser_Pase_IphP-type"/>
</dbReference>
<protein>
    <submittedName>
        <fullName evidence="1">Uncharacterized protein</fullName>
    </submittedName>
</protein>
<dbReference type="AlphaFoldDB" id="A0A3M8BR79"/>
<reference evidence="1 2" key="1">
    <citation type="submission" date="2018-10" db="EMBL/GenBank/DDBJ databases">
        <title>Phylogenomics of Brevibacillus.</title>
        <authorList>
            <person name="Dunlap C."/>
        </authorList>
    </citation>
    <scope>NUCLEOTIDE SEQUENCE [LARGE SCALE GENOMIC DNA]</scope>
    <source>
        <strain evidence="1 2">JCM 12215</strain>
    </source>
</reference>
<accession>A0A3M8BR79</accession>
<dbReference type="Proteomes" id="UP000282028">
    <property type="component" value="Unassembled WGS sequence"/>
</dbReference>
<evidence type="ECO:0000313" key="2">
    <source>
        <dbReference type="Proteomes" id="UP000282028"/>
    </source>
</evidence>
<dbReference type="OrthoDB" id="1188001at2"/>
<gene>
    <name evidence="1" type="ORF">EDM52_23685</name>
</gene>
<name>A0A3M8BR79_9BACL</name>
<dbReference type="Pfam" id="PF13350">
    <property type="entry name" value="Y_phosphatase3"/>
    <property type="match status" value="1"/>
</dbReference>
<evidence type="ECO:0000313" key="1">
    <source>
        <dbReference type="EMBL" id="RNB65794.1"/>
    </source>
</evidence>
<dbReference type="EMBL" id="RHHR01000072">
    <property type="protein sequence ID" value="RNB65794.1"/>
    <property type="molecule type" value="Genomic_DNA"/>
</dbReference>
<organism evidence="1 2">
    <name type="scientific">Brevibacillus invocatus</name>
    <dbReference type="NCBI Taxonomy" id="173959"/>
    <lineage>
        <taxon>Bacteria</taxon>
        <taxon>Bacillati</taxon>
        <taxon>Bacillota</taxon>
        <taxon>Bacilli</taxon>
        <taxon>Bacillales</taxon>
        <taxon>Paenibacillaceae</taxon>
        <taxon>Brevibacillus</taxon>
    </lineage>
</organism>
<keyword evidence="2" id="KW-1185">Reference proteome</keyword>